<accession>A0A3P7PWA1</accession>
<protein>
    <recommendedName>
        <fullName evidence="3">SLH domain-containing protein</fullName>
    </recommendedName>
</protein>
<feature type="domain" description="SLH" evidence="3">
    <location>
        <begin position="147"/>
        <end position="210"/>
    </location>
</feature>
<dbReference type="Pfam" id="PF00395">
    <property type="entry name" value="SLH"/>
    <property type="match status" value="2"/>
</dbReference>
<gene>
    <name evidence="4" type="ORF">PATL70BA_2140</name>
</gene>
<dbReference type="EMBL" id="LR130778">
    <property type="protein sequence ID" value="VDN48027.1"/>
    <property type="molecule type" value="Genomic_DNA"/>
</dbReference>
<feature type="domain" description="SLH" evidence="3">
    <location>
        <begin position="26"/>
        <end position="91"/>
    </location>
</feature>
<keyword evidence="1" id="KW-0677">Repeat</keyword>
<dbReference type="Proteomes" id="UP000279029">
    <property type="component" value="Chromosome"/>
</dbReference>
<dbReference type="InterPro" id="IPR051465">
    <property type="entry name" value="Cell_Envelope_Struct_Comp"/>
</dbReference>
<proteinExistence type="predicted"/>
<dbReference type="PROSITE" id="PS51272">
    <property type="entry name" value="SLH"/>
    <property type="match status" value="2"/>
</dbReference>
<evidence type="ECO:0000256" key="1">
    <source>
        <dbReference type="ARBA" id="ARBA00022737"/>
    </source>
</evidence>
<name>A0A3P7PWA1_9FIRM</name>
<evidence type="ECO:0000313" key="4">
    <source>
        <dbReference type="EMBL" id="VDN48027.1"/>
    </source>
</evidence>
<evidence type="ECO:0000259" key="3">
    <source>
        <dbReference type="PROSITE" id="PS51272"/>
    </source>
</evidence>
<dbReference type="AlphaFoldDB" id="A0A3P7PWA1"/>
<organism evidence="4 5">
    <name type="scientific">Petrocella atlantisensis</name>
    <dbReference type="NCBI Taxonomy" id="2173034"/>
    <lineage>
        <taxon>Bacteria</taxon>
        <taxon>Bacillati</taxon>
        <taxon>Bacillota</taxon>
        <taxon>Clostridia</taxon>
        <taxon>Lachnospirales</taxon>
        <taxon>Vallitaleaceae</taxon>
        <taxon>Petrocella</taxon>
    </lineage>
</organism>
<feature type="chain" id="PRO_5018330307" description="SLH domain-containing protein" evidence="2">
    <location>
        <begin position="28"/>
        <end position="352"/>
    </location>
</feature>
<dbReference type="PANTHER" id="PTHR43308:SF5">
    <property type="entry name" value="S-LAYER PROTEIN _ PEPTIDOGLYCAN ENDO-BETA-N-ACETYLGLUCOSAMINIDASE"/>
    <property type="match status" value="1"/>
</dbReference>
<sequence>MKKTFTVIGLLTTIILVVGLASNSVQAASYTDVSDKDWFKADLSHISAESRDILKGYPDGTFKPANPLQVDQFIKCLVVAAGHNILQNEEGYWAKNHIDKAIELGYVQPGDFDNYRRRINREEMATLVSRTIEDLETTGYTKSKEIEGSLMDSYMVEGKHKENVLKVYELGIITGYPDGTFKPEVTLTRAEGIAVIRRIIDKGARKPYTSKGTNYADHFKGGKLWVDPVKESDEKNIAADLNMIESDRVYFDKDGRGEHKDHLAVMIRYTEYGKQADQLKDLERLLKRRLSDDHVQTILDYIKHKDGWRTLLEEENKWYYMDSYEVVVVDDRQMKGSKFERSLEVTIQMWYR</sequence>
<evidence type="ECO:0000256" key="2">
    <source>
        <dbReference type="SAM" id="SignalP"/>
    </source>
</evidence>
<dbReference type="OrthoDB" id="9783374at2"/>
<dbReference type="InterPro" id="IPR001119">
    <property type="entry name" value="SLH_dom"/>
</dbReference>
<dbReference type="RefSeq" id="WP_125137229.1">
    <property type="nucleotide sequence ID" value="NZ_LR130778.1"/>
</dbReference>
<reference evidence="4 5" key="1">
    <citation type="submission" date="2018-09" db="EMBL/GenBank/DDBJ databases">
        <authorList>
            <person name="Postec A."/>
        </authorList>
    </citation>
    <scope>NUCLEOTIDE SEQUENCE [LARGE SCALE GENOMIC DNA]</scope>
    <source>
        <strain evidence="4">70B-A</strain>
    </source>
</reference>
<dbReference type="PANTHER" id="PTHR43308">
    <property type="entry name" value="OUTER MEMBRANE PROTEIN ALPHA-RELATED"/>
    <property type="match status" value="1"/>
</dbReference>
<feature type="signal peptide" evidence="2">
    <location>
        <begin position="1"/>
        <end position="27"/>
    </location>
</feature>
<keyword evidence="5" id="KW-1185">Reference proteome</keyword>
<evidence type="ECO:0000313" key="5">
    <source>
        <dbReference type="Proteomes" id="UP000279029"/>
    </source>
</evidence>
<keyword evidence="2" id="KW-0732">Signal</keyword>
<dbReference type="KEGG" id="cbar:PATL70BA_2140"/>